<dbReference type="InterPro" id="IPR013830">
    <property type="entry name" value="SGNH_hydro"/>
</dbReference>
<dbReference type="Pfam" id="PF13472">
    <property type="entry name" value="Lipase_GDSL_2"/>
    <property type="match status" value="1"/>
</dbReference>
<dbReference type="Proteomes" id="UP000650533">
    <property type="component" value="Chromosome 3"/>
</dbReference>
<dbReference type="PANTHER" id="PTHR43695:SF2">
    <property type="entry name" value="PUTATIVE (AFU_ORTHOLOGUE AFUA_2G17250)-RELATED"/>
    <property type="match status" value="1"/>
</dbReference>
<protein>
    <submittedName>
        <fullName evidence="2">Carbohydrate esterase family 12 protein</fullName>
    </submittedName>
</protein>
<dbReference type="InterPro" id="IPR036514">
    <property type="entry name" value="SGNH_hydro_sf"/>
</dbReference>
<name>A0A8H8NQL5_9AGAM</name>
<dbReference type="InterPro" id="IPR037459">
    <property type="entry name" value="RhgT-like"/>
</dbReference>
<dbReference type="KEGG" id="rsx:RhiXN_03018"/>
<proteinExistence type="predicted"/>
<organism evidence="2 3">
    <name type="scientific">Rhizoctonia solani</name>
    <dbReference type="NCBI Taxonomy" id="456999"/>
    <lineage>
        <taxon>Eukaryota</taxon>
        <taxon>Fungi</taxon>
        <taxon>Dikarya</taxon>
        <taxon>Basidiomycota</taxon>
        <taxon>Agaricomycotina</taxon>
        <taxon>Agaricomycetes</taxon>
        <taxon>Cantharellales</taxon>
        <taxon>Ceratobasidiaceae</taxon>
        <taxon>Rhizoctonia</taxon>
    </lineage>
</organism>
<dbReference type="CDD" id="cd01821">
    <property type="entry name" value="Rhamnogalacturan_acetylesterase_like"/>
    <property type="match status" value="1"/>
</dbReference>
<dbReference type="AlphaFoldDB" id="A0A8H8NQL5"/>
<accession>A0A8H8NQL5</accession>
<evidence type="ECO:0000313" key="2">
    <source>
        <dbReference type="EMBL" id="QRW18094.1"/>
    </source>
</evidence>
<gene>
    <name evidence="2" type="ORF">RhiXN_03018</name>
</gene>
<evidence type="ECO:0000259" key="1">
    <source>
        <dbReference type="Pfam" id="PF13472"/>
    </source>
</evidence>
<reference evidence="2" key="1">
    <citation type="submission" date="2020-05" db="EMBL/GenBank/DDBJ databases">
        <title>Evolutionary and genomic comparisons of hybrid uninucleate and nonhybrid Rhizoctonia fungi.</title>
        <authorList>
            <person name="Li C."/>
            <person name="Chen X."/>
        </authorList>
    </citation>
    <scope>NUCLEOTIDE SEQUENCE</scope>
    <source>
        <strain evidence="2">AG-1 IA</strain>
    </source>
</reference>
<dbReference type="GO" id="GO:0016787">
    <property type="term" value="F:hydrolase activity"/>
    <property type="evidence" value="ECO:0007669"/>
    <property type="project" value="InterPro"/>
</dbReference>
<sequence>MPCARQLPSIYWAAPFPKNNQERLIHQAPIRQNLTFEQKLDVIDYYHRFEGHLTLEAMVPVLRNAGYSTICATTIRRCVNDEEKIRRLVSEDPSRLHSKRELMVAHPQVENALKHWMRVIATWTALFSIFSLAAAAAVPRGELGDLIVELTQAENQWKKGWLNTSYVLAGDSTTANGTTPNSGGWGNGFCASLVPGTPCINRARNGATTVSFRDGGNWNLTIESAKAEVANGRKTWVTIQFGHNDMKVMTAEAMGVNLATFVDEVRAAGAEPILITSLTRRNFNADNITLNDTLEPWANATIAISQEKKTPLLDLHKWSMWYVEKIGPDAAHRLNRLPDDNTHLNTNGTTVFGRMVADLMAIELLPEIGPILPNISLSLPIWFGKAVY</sequence>
<dbReference type="Gene3D" id="3.40.50.1110">
    <property type="entry name" value="SGNH hydrolase"/>
    <property type="match status" value="1"/>
</dbReference>
<evidence type="ECO:0000313" key="3">
    <source>
        <dbReference type="Proteomes" id="UP000650533"/>
    </source>
</evidence>
<feature type="domain" description="SGNH hydrolase-type esterase" evidence="1">
    <location>
        <begin position="169"/>
        <end position="348"/>
    </location>
</feature>
<dbReference type="RefSeq" id="XP_043178331.1">
    <property type="nucleotide sequence ID" value="XM_043322835.1"/>
</dbReference>
<dbReference type="GeneID" id="67025298"/>
<dbReference type="PANTHER" id="PTHR43695">
    <property type="entry name" value="PUTATIVE (AFU_ORTHOLOGUE AFUA_2G17250)-RELATED"/>
    <property type="match status" value="1"/>
</dbReference>
<dbReference type="SUPFAM" id="SSF52266">
    <property type="entry name" value="SGNH hydrolase"/>
    <property type="match status" value="1"/>
</dbReference>
<dbReference type="EMBL" id="CP059660">
    <property type="protein sequence ID" value="QRW18094.1"/>
    <property type="molecule type" value="Genomic_DNA"/>
</dbReference>